<keyword evidence="2" id="KW-0812">Transmembrane</keyword>
<keyword evidence="2" id="KW-0472">Membrane</keyword>
<protein>
    <recommendedName>
        <fullName evidence="5">Secreted protein</fullName>
    </recommendedName>
</protein>
<feature type="chain" id="PRO_5014908570" description="Secreted protein" evidence="3">
    <location>
        <begin position="19"/>
        <end position="80"/>
    </location>
</feature>
<accession>A0A2M4D976</accession>
<evidence type="ECO:0000256" key="2">
    <source>
        <dbReference type="SAM" id="Phobius"/>
    </source>
</evidence>
<feature type="region of interest" description="Disordered" evidence="1">
    <location>
        <begin position="22"/>
        <end position="41"/>
    </location>
</feature>
<proteinExistence type="predicted"/>
<feature type="transmembrane region" description="Helical" evidence="2">
    <location>
        <begin position="51"/>
        <end position="68"/>
    </location>
</feature>
<evidence type="ECO:0008006" key="5">
    <source>
        <dbReference type="Google" id="ProtNLM"/>
    </source>
</evidence>
<feature type="signal peptide" evidence="3">
    <location>
        <begin position="1"/>
        <end position="18"/>
    </location>
</feature>
<evidence type="ECO:0000256" key="1">
    <source>
        <dbReference type="SAM" id="MobiDB-lite"/>
    </source>
</evidence>
<organism evidence="4">
    <name type="scientific">Anopheles darlingi</name>
    <name type="common">Mosquito</name>
    <dbReference type="NCBI Taxonomy" id="43151"/>
    <lineage>
        <taxon>Eukaryota</taxon>
        <taxon>Metazoa</taxon>
        <taxon>Ecdysozoa</taxon>
        <taxon>Arthropoda</taxon>
        <taxon>Hexapoda</taxon>
        <taxon>Insecta</taxon>
        <taxon>Pterygota</taxon>
        <taxon>Neoptera</taxon>
        <taxon>Endopterygota</taxon>
        <taxon>Diptera</taxon>
        <taxon>Nematocera</taxon>
        <taxon>Culicoidea</taxon>
        <taxon>Culicidae</taxon>
        <taxon>Anophelinae</taxon>
        <taxon>Anopheles</taxon>
    </lineage>
</organism>
<dbReference type="EMBL" id="GGFL01009955">
    <property type="protein sequence ID" value="MBW74133.1"/>
    <property type="molecule type" value="Transcribed_RNA"/>
</dbReference>
<reference evidence="4" key="1">
    <citation type="submission" date="2018-01" db="EMBL/GenBank/DDBJ databases">
        <title>An insight into the sialome of Amazonian anophelines.</title>
        <authorList>
            <person name="Ribeiro J.M."/>
            <person name="Scarpassa V."/>
            <person name="Calvo E."/>
        </authorList>
    </citation>
    <scope>NUCLEOTIDE SEQUENCE</scope>
</reference>
<name>A0A2M4D976_ANODA</name>
<sequence>MALKGMLLLMVLLLLLLAATRSPGSSSSESSRPHLHSARARSFRSRMPFTIAAFSATFPYLFFGATLGRRASHAFSGWQR</sequence>
<dbReference type="AlphaFoldDB" id="A0A2M4D976"/>
<evidence type="ECO:0000256" key="3">
    <source>
        <dbReference type="SAM" id="SignalP"/>
    </source>
</evidence>
<keyword evidence="3" id="KW-0732">Signal</keyword>
<evidence type="ECO:0000313" key="4">
    <source>
        <dbReference type="EMBL" id="MBW74133.1"/>
    </source>
</evidence>
<keyword evidence="2" id="KW-1133">Transmembrane helix</keyword>